<dbReference type="RefSeq" id="WP_367625457.1">
    <property type="nucleotide sequence ID" value="NZ_JBFNQD010000008.1"/>
</dbReference>
<dbReference type="EMBL" id="JBFNQD010000008">
    <property type="protein sequence ID" value="MEW9308365.1"/>
    <property type="molecule type" value="Genomic_DNA"/>
</dbReference>
<evidence type="ECO:0000313" key="2">
    <source>
        <dbReference type="EMBL" id="MFC2254802.1"/>
    </source>
</evidence>
<dbReference type="Proteomes" id="UP001555786">
    <property type="component" value="Unassembled WGS sequence"/>
</dbReference>
<reference evidence="2 4" key="2">
    <citation type="submission" date="2024-09" db="EMBL/GenBank/DDBJ databases">
        <title>Description of Labrys sedimenti sp. nov., isolated from a diclofenac-degrading enrichment culture, and genome-based reclassification of Labrys portucalensis as a later heterotypic synonym of Labrys neptuniae.</title>
        <authorList>
            <person name="Tancsics A."/>
            <person name="Csepanyi A."/>
        </authorList>
    </citation>
    <scope>NUCLEOTIDE SEQUENCE [LARGE SCALE GENOMIC DNA]</scope>
    <source>
        <strain evidence="2 4">LMG 23412</strain>
    </source>
</reference>
<evidence type="ECO:0000313" key="4">
    <source>
        <dbReference type="Proteomes" id="UP001595190"/>
    </source>
</evidence>
<keyword evidence="3" id="KW-1185">Reference proteome</keyword>
<accession>A0ABV3PRU9</accession>
<dbReference type="Proteomes" id="UP001595190">
    <property type="component" value="Unassembled WGS sequence"/>
</dbReference>
<comment type="caution">
    <text evidence="1">The sequence shown here is derived from an EMBL/GenBank/DDBJ whole genome shotgun (WGS) entry which is preliminary data.</text>
</comment>
<organism evidence="1 3">
    <name type="scientific">Labrys neptuniae</name>
    <dbReference type="NCBI Taxonomy" id="376174"/>
    <lineage>
        <taxon>Bacteria</taxon>
        <taxon>Pseudomonadati</taxon>
        <taxon>Pseudomonadota</taxon>
        <taxon>Alphaproteobacteria</taxon>
        <taxon>Hyphomicrobiales</taxon>
        <taxon>Xanthobacteraceae</taxon>
        <taxon>Labrys</taxon>
    </lineage>
</organism>
<evidence type="ECO:0000313" key="1">
    <source>
        <dbReference type="EMBL" id="MEW9308365.1"/>
    </source>
</evidence>
<protein>
    <submittedName>
        <fullName evidence="1">Uncharacterized protein</fullName>
    </submittedName>
</protein>
<evidence type="ECO:0000313" key="3">
    <source>
        <dbReference type="Proteomes" id="UP001555786"/>
    </source>
</evidence>
<sequence>MISFKGYVYESTSPDMPIIAVIFDGEDNPIQLQVVANIEQGMQFLADFISNGDELREVLGRSQHWTAH</sequence>
<reference evidence="1 3" key="1">
    <citation type="submission" date="2024-07" db="EMBL/GenBank/DDBJ databases">
        <title>Description of Labrys sedimenti sp. nov., isolated from a diclofenac-degrading enrichment culture.</title>
        <authorList>
            <person name="Tancsics A."/>
            <person name="Csepanyi A."/>
        </authorList>
    </citation>
    <scope>NUCLEOTIDE SEQUENCE [LARGE SCALE GENOMIC DNA]</scope>
    <source>
        <strain evidence="1 3">LMG 23578</strain>
    </source>
</reference>
<dbReference type="EMBL" id="JBHGPK010000045">
    <property type="protein sequence ID" value="MFC2254802.1"/>
    <property type="molecule type" value="Genomic_DNA"/>
</dbReference>
<gene>
    <name evidence="1" type="ORF">ABXS05_22625</name>
    <name evidence="2" type="ORF">ACETRX_34690</name>
</gene>
<name>A0ABV3PRU9_9HYPH</name>
<proteinExistence type="predicted"/>